<dbReference type="EMBL" id="KV453843">
    <property type="protein sequence ID" value="ODV89017.1"/>
    <property type="molecule type" value="Genomic_DNA"/>
</dbReference>
<organism evidence="8 9">
    <name type="scientific">Tortispora caseinolytica NRRL Y-17796</name>
    <dbReference type="NCBI Taxonomy" id="767744"/>
    <lineage>
        <taxon>Eukaryota</taxon>
        <taxon>Fungi</taxon>
        <taxon>Dikarya</taxon>
        <taxon>Ascomycota</taxon>
        <taxon>Saccharomycotina</taxon>
        <taxon>Trigonopsidomycetes</taxon>
        <taxon>Trigonopsidales</taxon>
        <taxon>Trigonopsidaceae</taxon>
        <taxon>Tortispora</taxon>
    </lineage>
</organism>
<feature type="compositionally biased region" description="Low complexity" evidence="6">
    <location>
        <begin position="94"/>
        <end position="110"/>
    </location>
</feature>
<feature type="transmembrane region" description="Helical" evidence="7">
    <location>
        <begin position="6"/>
        <end position="23"/>
    </location>
</feature>
<keyword evidence="3 7" id="KW-0812">Transmembrane</keyword>
<name>A0A1E4TB63_9ASCO</name>
<evidence type="ECO:0000256" key="7">
    <source>
        <dbReference type="SAM" id="Phobius"/>
    </source>
</evidence>
<protein>
    <submittedName>
        <fullName evidence="8">Uncharacterized protein</fullName>
    </submittedName>
</protein>
<evidence type="ECO:0000313" key="9">
    <source>
        <dbReference type="Proteomes" id="UP000095023"/>
    </source>
</evidence>
<accession>A0A1E4TB63</accession>
<feature type="region of interest" description="Disordered" evidence="6">
    <location>
        <begin position="76"/>
        <end position="136"/>
    </location>
</feature>
<comment type="subcellular location">
    <subcellularLocation>
        <location evidence="1">Membrane</location>
    </subcellularLocation>
</comment>
<comment type="similarity">
    <text evidence="2">Belongs to the UPF0057 (PMP3) family.</text>
</comment>
<feature type="compositionally biased region" description="Basic and acidic residues" evidence="6">
    <location>
        <begin position="127"/>
        <end position="136"/>
    </location>
</feature>
<gene>
    <name evidence="8" type="ORF">CANCADRAFT_32409</name>
</gene>
<evidence type="ECO:0000256" key="3">
    <source>
        <dbReference type="ARBA" id="ARBA00022692"/>
    </source>
</evidence>
<dbReference type="InterPro" id="IPR000612">
    <property type="entry name" value="PMP3"/>
</dbReference>
<keyword evidence="5 7" id="KW-0472">Membrane</keyword>
<dbReference type="OrthoDB" id="2802411at2759"/>
<dbReference type="PANTHER" id="PTHR21659">
    <property type="entry name" value="HYDROPHOBIC PROTEIN RCI2 LOW TEMPERATURE AND SALT RESPONSIVE PROTEIN LTI6 -RELATED"/>
    <property type="match status" value="1"/>
</dbReference>
<evidence type="ECO:0000313" key="8">
    <source>
        <dbReference type="EMBL" id="ODV89017.1"/>
    </source>
</evidence>
<sequence>MCCPISGDIFLVLIALLFPPLPVWIKRGICSADSLINICLCMLGYIPGLIHSWYIISRYPEDVVFFAIETEGGQYQRAQSNDAPQTRQPVAQDPPRSYGAAAGSSSSPAPQNESVNPDGSFPPTYEDAMKDNKIQR</sequence>
<evidence type="ECO:0000256" key="6">
    <source>
        <dbReference type="SAM" id="MobiDB-lite"/>
    </source>
</evidence>
<reference evidence="9" key="1">
    <citation type="submission" date="2016-02" db="EMBL/GenBank/DDBJ databases">
        <title>Comparative genomics of biotechnologically important yeasts.</title>
        <authorList>
            <consortium name="DOE Joint Genome Institute"/>
            <person name="Riley R."/>
            <person name="Haridas S."/>
            <person name="Wolfe K.H."/>
            <person name="Lopes M.R."/>
            <person name="Hittinger C.T."/>
            <person name="Goker M."/>
            <person name="Salamov A."/>
            <person name="Wisecaver J."/>
            <person name="Long T.M."/>
            <person name="Aerts A.L."/>
            <person name="Barry K."/>
            <person name="Choi C."/>
            <person name="Clum A."/>
            <person name="Coughlan A.Y."/>
            <person name="Deshpande S."/>
            <person name="Douglass A.P."/>
            <person name="Hanson S.J."/>
            <person name="Klenk H.-P."/>
            <person name="Labutti K."/>
            <person name="Lapidus A."/>
            <person name="Lindquist E."/>
            <person name="Lipzen A."/>
            <person name="Meier-Kolthoff J.P."/>
            <person name="Ohm R.A."/>
            <person name="Otillar R.P."/>
            <person name="Pangilinan J."/>
            <person name="Peng Y."/>
            <person name="Rokas A."/>
            <person name="Rosa C.A."/>
            <person name="Scheuner C."/>
            <person name="Sibirny A.A."/>
            <person name="Slot J.C."/>
            <person name="Stielow J.B."/>
            <person name="Sun H."/>
            <person name="Kurtzman C.P."/>
            <person name="Blackwell M."/>
            <person name="Jeffries T.W."/>
            <person name="Grigoriev I.V."/>
        </authorList>
    </citation>
    <scope>NUCLEOTIDE SEQUENCE [LARGE SCALE GENOMIC DNA]</scope>
    <source>
        <strain evidence="9">NRRL Y-17796</strain>
    </source>
</reference>
<keyword evidence="9" id="KW-1185">Reference proteome</keyword>
<dbReference type="PANTHER" id="PTHR21659:SF57">
    <property type="entry name" value="PLASMA MEMBRANE PROTEOLIPID 31"/>
    <property type="match status" value="1"/>
</dbReference>
<proteinExistence type="inferred from homology"/>
<evidence type="ECO:0000256" key="2">
    <source>
        <dbReference type="ARBA" id="ARBA00009530"/>
    </source>
</evidence>
<feature type="compositionally biased region" description="Polar residues" evidence="6">
    <location>
        <begin position="76"/>
        <end position="89"/>
    </location>
</feature>
<dbReference type="GO" id="GO:0016020">
    <property type="term" value="C:membrane"/>
    <property type="evidence" value="ECO:0007669"/>
    <property type="project" value="UniProtKB-SubCell"/>
</dbReference>
<dbReference type="Proteomes" id="UP000095023">
    <property type="component" value="Unassembled WGS sequence"/>
</dbReference>
<keyword evidence="4 7" id="KW-1133">Transmembrane helix</keyword>
<feature type="transmembrane region" description="Helical" evidence="7">
    <location>
        <begin position="35"/>
        <end position="56"/>
    </location>
</feature>
<evidence type="ECO:0000256" key="5">
    <source>
        <dbReference type="ARBA" id="ARBA00023136"/>
    </source>
</evidence>
<dbReference type="Pfam" id="PF01679">
    <property type="entry name" value="Pmp3"/>
    <property type="match status" value="1"/>
</dbReference>
<evidence type="ECO:0000256" key="1">
    <source>
        <dbReference type="ARBA" id="ARBA00004370"/>
    </source>
</evidence>
<evidence type="ECO:0000256" key="4">
    <source>
        <dbReference type="ARBA" id="ARBA00022989"/>
    </source>
</evidence>
<dbReference type="AlphaFoldDB" id="A0A1E4TB63"/>